<organism evidence="1 2">
    <name type="scientific">Limnobacter humi</name>
    <dbReference type="NCBI Taxonomy" id="1778671"/>
    <lineage>
        <taxon>Bacteria</taxon>
        <taxon>Pseudomonadati</taxon>
        <taxon>Pseudomonadota</taxon>
        <taxon>Betaproteobacteria</taxon>
        <taxon>Burkholderiales</taxon>
        <taxon>Burkholderiaceae</taxon>
        <taxon>Limnobacter</taxon>
    </lineage>
</organism>
<name>A0ABT1WHL7_9BURK</name>
<dbReference type="EMBL" id="JANIGO010000003">
    <property type="protein sequence ID" value="MCQ8896990.1"/>
    <property type="molecule type" value="Genomic_DNA"/>
</dbReference>
<protein>
    <recommendedName>
        <fullName evidence="3">RepB plasmid partition domain-containing protein</fullName>
    </recommendedName>
</protein>
<evidence type="ECO:0000313" key="1">
    <source>
        <dbReference type="EMBL" id="MCQ8896990.1"/>
    </source>
</evidence>
<reference evidence="1 2" key="1">
    <citation type="submission" date="2022-07" db="EMBL/GenBank/DDBJ databases">
        <authorList>
            <person name="Xamxidin M."/>
            <person name="Wu M."/>
        </authorList>
    </citation>
    <scope>NUCLEOTIDE SEQUENCE [LARGE SCALE GENOMIC DNA]</scope>
    <source>
        <strain evidence="1 2">NBRC 111650</strain>
    </source>
</reference>
<evidence type="ECO:0000313" key="2">
    <source>
        <dbReference type="Proteomes" id="UP001204142"/>
    </source>
</evidence>
<dbReference type="Proteomes" id="UP001204142">
    <property type="component" value="Unassembled WGS sequence"/>
</dbReference>
<sequence length="186" mass="20733">MQALAREKLLTALLSLGDVVNTYRKDSTRFVAAYFQWLENTDESVGPLRLPVSGLIQSQKSQLLAIEDGLMPPHVQTEGNSVRKRQRAATATLIDTMTLALQDKLQTIDRSFDDAQDKLAQCLAVLMGQQADFLVNIKPDNTGVAATWLAMNQIKELTPVLNYLTAKYPRADREYCLHEVLLNALS</sequence>
<dbReference type="RefSeq" id="WP_256764778.1">
    <property type="nucleotide sequence ID" value="NZ_JANIGO010000003.1"/>
</dbReference>
<proteinExistence type="predicted"/>
<comment type="caution">
    <text evidence="1">The sequence shown here is derived from an EMBL/GenBank/DDBJ whole genome shotgun (WGS) entry which is preliminary data.</text>
</comment>
<accession>A0ABT1WHL7</accession>
<evidence type="ECO:0008006" key="3">
    <source>
        <dbReference type="Google" id="ProtNLM"/>
    </source>
</evidence>
<gene>
    <name evidence="1" type="ORF">NQT62_11155</name>
</gene>
<keyword evidence="2" id="KW-1185">Reference proteome</keyword>